<dbReference type="Proteomes" id="UP000654257">
    <property type="component" value="Unassembled WGS sequence"/>
</dbReference>
<dbReference type="PROSITE" id="PS51085">
    <property type="entry name" value="2FE2S_FER_2"/>
    <property type="match status" value="1"/>
</dbReference>
<evidence type="ECO:0000256" key="2">
    <source>
        <dbReference type="ARBA" id="ARBA00022630"/>
    </source>
</evidence>
<comment type="cofactor">
    <cofactor evidence="1">
        <name>FAD</name>
        <dbReference type="ChEBI" id="CHEBI:57692"/>
    </cofactor>
</comment>
<keyword evidence="3" id="KW-0001">2Fe-2S</keyword>
<dbReference type="EMBL" id="BMCU01000006">
    <property type="protein sequence ID" value="GGG25821.1"/>
    <property type="molecule type" value="Genomic_DNA"/>
</dbReference>
<dbReference type="PANTHER" id="PTHR47354:SF1">
    <property type="entry name" value="CARNITINE MONOOXYGENASE REDUCTASE SUBUNIT"/>
    <property type="match status" value="1"/>
</dbReference>
<dbReference type="InterPro" id="IPR017938">
    <property type="entry name" value="Riboflavin_synthase-like_b-brl"/>
</dbReference>
<dbReference type="InterPro" id="IPR039261">
    <property type="entry name" value="FNR_nucleotide-bd"/>
</dbReference>
<keyword evidence="2" id="KW-0285">Flavoprotein</keyword>
<evidence type="ECO:0000256" key="5">
    <source>
        <dbReference type="ARBA" id="ARBA00023002"/>
    </source>
</evidence>
<evidence type="ECO:0000259" key="9">
    <source>
        <dbReference type="PROSITE" id="PS51384"/>
    </source>
</evidence>
<evidence type="ECO:0000313" key="10">
    <source>
        <dbReference type="EMBL" id="GGG25821.1"/>
    </source>
</evidence>
<keyword evidence="11" id="KW-1185">Reference proteome</keyword>
<dbReference type="AlphaFoldDB" id="A0A917LI96"/>
<dbReference type="Pfam" id="PF00111">
    <property type="entry name" value="Fer2"/>
    <property type="match status" value="1"/>
</dbReference>
<evidence type="ECO:0000256" key="6">
    <source>
        <dbReference type="ARBA" id="ARBA00023004"/>
    </source>
</evidence>
<dbReference type="CDD" id="cd00207">
    <property type="entry name" value="fer2"/>
    <property type="match status" value="1"/>
</dbReference>
<evidence type="ECO:0000256" key="4">
    <source>
        <dbReference type="ARBA" id="ARBA00022723"/>
    </source>
</evidence>
<keyword evidence="4" id="KW-0479">Metal-binding</keyword>
<evidence type="ECO:0000256" key="3">
    <source>
        <dbReference type="ARBA" id="ARBA00022714"/>
    </source>
</evidence>
<dbReference type="PRINTS" id="PR00409">
    <property type="entry name" value="PHDIOXRDTASE"/>
</dbReference>
<dbReference type="InterPro" id="IPR006058">
    <property type="entry name" value="2Fe2S_fd_BS"/>
</dbReference>
<sequence>MIDNDDCATVMTNDFDNHTDSTLRVTAKDVVSEGVVSLTLARPDGKRLPDWAPGAHVDLILPSGVTRQYSLCGNRWDPYTFRVGVLREPAGRGGSAFVHDVLSVGDVVGVGGPRNNFPLVPAPRYLFIAGGIGITPLIPMMAQADLMGIEWTLLYGGRTRTSMGFVDELAAYGNRVVIAPQDEVGLLDLPTWLTAAASDDAKVYVCGPEPLLGAVEKCCVDWPVGKLRMERFVPKQQSAPARTAPFEVELARSAVTVTVSPNGSVLDAVQNAGVNVLSSCREGTCGTCETTVLDGEPDHRDSILDDSERDGAGCMFICVSRSCSDRLVLDL</sequence>
<dbReference type="InterPro" id="IPR036010">
    <property type="entry name" value="2Fe-2S_ferredoxin-like_sf"/>
</dbReference>
<dbReference type="Gene3D" id="2.40.30.10">
    <property type="entry name" value="Translation factors"/>
    <property type="match status" value="1"/>
</dbReference>
<organism evidence="10 11">
    <name type="scientific">Rhodococcoides trifolii</name>
    <dbReference type="NCBI Taxonomy" id="908250"/>
    <lineage>
        <taxon>Bacteria</taxon>
        <taxon>Bacillati</taxon>
        <taxon>Actinomycetota</taxon>
        <taxon>Actinomycetes</taxon>
        <taxon>Mycobacteriales</taxon>
        <taxon>Nocardiaceae</taxon>
        <taxon>Rhodococcoides</taxon>
    </lineage>
</organism>
<proteinExistence type="predicted"/>
<evidence type="ECO:0000256" key="7">
    <source>
        <dbReference type="ARBA" id="ARBA00023014"/>
    </source>
</evidence>
<dbReference type="CDD" id="cd06185">
    <property type="entry name" value="PDR_like"/>
    <property type="match status" value="1"/>
</dbReference>
<dbReference type="SUPFAM" id="SSF54292">
    <property type="entry name" value="2Fe-2S ferredoxin-like"/>
    <property type="match status" value="1"/>
</dbReference>
<reference evidence="10" key="2">
    <citation type="submission" date="2020-09" db="EMBL/GenBank/DDBJ databases">
        <authorList>
            <person name="Sun Q."/>
            <person name="Sedlacek I."/>
        </authorList>
    </citation>
    <scope>NUCLEOTIDE SEQUENCE</scope>
    <source>
        <strain evidence="10">CCM 7905</strain>
    </source>
</reference>
<keyword evidence="7" id="KW-0411">Iron-sulfur</keyword>
<dbReference type="InterPro" id="IPR050415">
    <property type="entry name" value="MRET"/>
</dbReference>
<dbReference type="GO" id="GO:0051537">
    <property type="term" value="F:2 iron, 2 sulfur cluster binding"/>
    <property type="evidence" value="ECO:0007669"/>
    <property type="project" value="UniProtKB-KW"/>
</dbReference>
<evidence type="ECO:0000313" key="11">
    <source>
        <dbReference type="Proteomes" id="UP000654257"/>
    </source>
</evidence>
<keyword evidence="6" id="KW-0408">Iron</keyword>
<feature type="domain" description="FAD-binding FR-type" evidence="9">
    <location>
        <begin position="18"/>
        <end position="120"/>
    </location>
</feature>
<dbReference type="SUPFAM" id="SSF52343">
    <property type="entry name" value="Ferredoxin reductase-like, C-terminal NADP-linked domain"/>
    <property type="match status" value="1"/>
</dbReference>
<evidence type="ECO:0000259" key="8">
    <source>
        <dbReference type="PROSITE" id="PS51085"/>
    </source>
</evidence>
<evidence type="ECO:0000256" key="1">
    <source>
        <dbReference type="ARBA" id="ARBA00001974"/>
    </source>
</evidence>
<protein>
    <submittedName>
        <fullName evidence="10">Ferredoxin</fullName>
    </submittedName>
</protein>
<dbReference type="Gene3D" id="3.10.20.30">
    <property type="match status" value="1"/>
</dbReference>
<keyword evidence="5" id="KW-0560">Oxidoreductase</keyword>
<dbReference type="Gene3D" id="3.40.50.80">
    <property type="entry name" value="Nucleotide-binding domain of ferredoxin-NADP reductase (FNR) module"/>
    <property type="match status" value="1"/>
</dbReference>
<dbReference type="InterPro" id="IPR017927">
    <property type="entry name" value="FAD-bd_FR_type"/>
</dbReference>
<dbReference type="InterPro" id="IPR001041">
    <property type="entry name" value="2Fe-2S_ferredoxin-type"/>
</dbReference>
<reference evidence="10" key="1">
    <citation type="journal article" date="2014" name="Int. J. Syst. Evol. Microbiol.">
        <title>Complete genome sequence of Corynebacterium casei LMG S-19264T (=DSM 44701T), isolated from a smear-ripened cheese.</title>
        <authorList>
            <consortium name="US DOE Joint Genome Institute (JGI-PGF)"/>
            <person name="Walter F."/>
            <person name="Albersmeier A."/>
            <person name="Kalinowski J."/>
            <person name="Ruckert C."/>
        </authorList>
    </citation>
    <scope>NUCLEOTIDE SEQUENCE</scope>
    <source>
        <strain evidence="10">CCM 7905</strain>
    </source>
</reference>
<gene>
    <name evidence="10" type="ORF">GCM10007304_44600</name>
</gene>
<dbReference type="InterPro" id="IPR012675">
    <property type="entry name" value="Beta-grasp_dom_sf"/>
</dbReference>
<dbReference type="GO" id="GO:0046872">
    <property type="term" value="F:metal ion binding"/>
    <property type="evidence" value="ECO:0007669"/>
    <property type="project" value="UniProtKB-KW"/>
</dbReference>
<name>A0A917LI96_9NOCA</name>
<dbReference type="PANTHER" id="PTHR47354">
    <property type="entry name" value="NADH OXIDOREDUCTASE HCR"/>
    <property type="match status" value="1"/>
</dbReference>
<dbReference type="GO" id="GO:0016491">
    <property type="term" value="F:oxidoreductase activity"/>
    <property type="evidence" value="ECO:0007669"/>
    <property type="project" value="UniProtKB-KW"/>
</dbReference>
<comment type="caution">
    <text evidence="10">The sequence shown here is derived from an EMBL/GenBank/DDBJ whole genome shotgun (WGS) entry which is preliminary data.</text>
</comment>
<dbReference type="PROSITE" id="PS00197">
    <property type="entry name" value="2FE2S_FER_1"/>
    <property type="match status" value="1"/>
</dbReference>
<dbReference type="PROSITE" id="PS51384">
    <property type="entry name" value="FAD_FR"/>
    <property type="match status" value="1"/>
</dbReference>
<feature type="domain" description="2Fe-2S ferredoxin-type" evidence="8">
    <location>
        <begin position="246"/>
        <end position="331"/>
    </location>
</feature>
<accession>A0A917LI96</accession>
<dbReference type="SUPFAM" id="SSF63380">
    <property type="entry name" value="Riboflavin synthase domain-like"/>
    <property type="match status" value="1"/>
</dbReference>